<reference evidence="2 3" key="1">
    <citation type="submission" date="2020-08" db="EMBL/GenBank/DDBJ databases">
        <title>Genomic Encyclopedia of Type Strains, Phase IV (KMG-IV): sequencing the most valuable type-strain genomes for metagenomic binning, comparative biology and taxonomic classification.</title>
        <authorList>
            <person name="Goeker M."/>
        </authorList>
    </citation>
    <scope>NUCLEOTIDE SEQUENCE [LARGE SCALE GENOMIC DNA]</scope>
    <source>
        <strain evidence="2 3">DSM 23958</strain>
    </source>
</reference>
<organism evidence="2 3">
    <name type="scientific">Inhella inkyongensis</name>
    <dbReference type="NCBI Taxonomy" id="392593"/>
    <lineage>
        <taxon>Bacteria</taxon>
        <taxon>Pseudomonadati</taxon>
        <taxon>Pseudomonadota</taxon>
        <taxon>Betaproteobacteria</taxon>
        <taxon>Burkholderiales</taxon>
        <taxon>Sphaerotilaceae</taxon>
        <taxon>Inhella</taxon>
    </lineage>
</organism>
<dbReference type="Gene3D" id="1.20.120.520">
    <property type="entry name" value="nmb1532 protein domain like"/>
    <property type="match status" value="1"/>
</dbReference>
<name>A0A840S903_9BURK</name>
<dbReference type="Proteomes" id="UP000554837">
    <property type="component" value="Unassembled WGS sequence"/>
</dbReference>
<dbReference type="RefSeq" id="WP_138855066.1">
    <property type="nucleotide sequence ID" value="NZ_CP040709.1"/>
</dbReference>
<comment type="caution">
    <text evidence="2">The sequence shown here is derived from an EMBL/GenBank/DDBJ whole genome shotgun (WGS) entry which is preliminary data.</text>
</comment>
<keyword evidence="3" id="KW-1185">Reference proteome</keyword>
<dbReference type="CDD" id="cd12108">
    <property type="entry name" value="Hr-like"/>
    <property type="match status" value="1"/>
</dbReference>
<feature type="domain" description="Hemerythrin-like" evidence="1">
    <location>
        <begin position="15"/>
        <end position="145"/>
    </location>
</feature>
<protein>
    <submittedName>
        <fullName evidence="2">Hemerythrin-like domain-containing protein</fullName>
    </submittedName>
</protein>
<evidence type="ECO:0000313" key="2">
    <source>
        <dbReference type="EMBL" id="MBB5204900.1"/>
    </source>
</evidence>
<dbReference type="OrthoDB" id="8898809at2"/>
<dbReference type="EMBL" id="JACHHO010000003">
    <property type="protein sequence ID" value="MBB5204900.1"/>
    <property type="molecule type" value="Genomic_DNA"/>
</dbReference>
<proteinExistence type="predicted"/>
<evidence type="ECO:0000313" key="3">
    <source>
        <dbReference type="Proteomes" id="UP000554837"/>
    </source>
</evidence>
<dbReference type="InterPro" id="IPR012312">
    <property type="entry name" value="Hemerythrin-like"/>
</dbReference>
<accession>A0A840S903</accession>
<dbReference type="AlphaFoldDB" id="A0A840S903"/>
<evidence type="ECO:0000259" key="1">
    <source>
        <dbReference type="Pfam" id="PF01814"/>
    </source>
</evidence>
<gene>
    <name evidence="2" type="ORF">HNQ51_002219</name>
</gene>
<sequence length="172" mass="19016">MNLLHAAPAVGFDQPFEMLSACHERVHRTLGLLQRLADHLASAGPDRQARDAASDVLRYFDLAAPAHHEDEERHVLPRLRALGHAELAERLHADHERMHAGWQALRLQLLALRDAGTRPDTQSWPAFIALYGEHIDLEEGQAFPLSTQATDAAERARMGAEMAARRGASTTA</sequence>
<dbReference type="Pfam" id="PF01814">
    <property type="entry name" value="Hemerythrin"/>
    <property type="match status" value="1"/>
</dbReference>